<feature type="compositionally biased region" description="Pro residues" evidence="1">
    <location>
        <begin position="96"/>
        <end position="105"/>
    </location>
</feature>
<reference evidence="2 3" key="1">
    <citation type="journal article" date="2024" name="J Genomics">
        <title>Draft genome sequencing and assembly of Favolaschia claudopus CIRM-BRFM 2984 isolated from oak limbs.</title>
        <authorList>
            <person name="Navarro D."/>
            <person name="Drula E."/>
            <person name="Chaduli D."/>
            <person name="Cazenave R."/>
            <person name="Ahrendt S."/>
            <person name="Wang J."/>
            <person name="Lipzen A."/>
            <person name="Daum C."/>
            <person name="Barry K."/>
            <person name="Grigoriev I.V."/>
            <person name="Favel A."/>
            <person name="Rosso M.N."/>
            <person name="Martin F."/>
        </authorList>
    </citation>
    <scope>NUCLEOTIDE SEQUENCE [LARGE SCALE GENOMIC DNA]</scope>
    <source>
        <strain evidence="2 3">CIRM-BRFM 2984</strain>
    </source>
</reference>
<proteinExistence type="predicted"/>
<sequence length="291" mass="31252">MSALHQSDVISSSNGQLDGPLSPHSPRRSRTRQAGSKFEDKGCSTSINPDSTTVCSEGSEYGAASVSNEKGETARGESDQFIPILLPHIQRYSPVPRTPPQPPIEKPAQVHKGKSSKYEKYEQSKGGALVDIDEWRGVVEQERWRPIDAPFPEDDVVQDAASPSGTSAPALEEAIFREFLNSGMGNDLSVGCEGLDASIPKTPADRASLEGGLNGAGDFPQTVGGVLGLPGFDEDRASPSQSLDIAAGRAKSPSENVYGKIFIAGCHGRDPYNRNQRRVAYSALFRWRPSL</sequence>
<organism evidence="2 3">
    <name type="scientific">Favolaschia claudopus</name>
    <dbReference type="NCBI Taxonomy" id="2862362"/>
    <lineage>
        <taxon>Eukaryota</taxon>
        <taxon>Fungi</taxon>
        <taxon>Dikarya</taxon>
        <taxon>Basidiomycota</taxon>
        <taxon>Agaricomycotina</taxon>
        <taxon>Agaricomycetes</taxon>
        <taxon>Agaricomycetidae</taxon>
        <taxon>Agaricales</taxon>
        <taxon>Marasmiineae</taxon>
        <taxon>Mycenaceae</taxon>
        <taxon>Favolaschia</taxon>
    </lineage>
</organism>
<evidence type="ECO:0000256" key="1">
    <source>
        <dbReference type="SAM" id="MobiDB-lite"/>
    </source>
</evidence>
<feature type="region of interest" description="Disordered" evidence="1">
    <location>
        <begin position="91"/>
        <end position="123"/>
    </location>
</feature>
<feature type="region of interest" description="Disordered" evidence="1">
    <location>
        <begin position="1"/>
        <end position="79"/>
    </location>
</feature>
<dbReference type="AlphaFoldDB" id="A0AAW0DGT2"/>
<evidence type="ECO:0000313" key="2">
    <source>
        <dbReference type="EMBL" id="KAK7050298.1"/>
    </source>
</evidence>
<name>A0AAW0DGT2_9AGAR</name>
<dbReference type="EMBL" id="JAWWNJ010000008">
    <property type="protein sequence ID" value="KAK7050298.1"/>
    <property type="molecule type" value="Genomic_DNA"/>
</dbReference>
<feature type="compositionally biased region" description="Basic and acidic residues" evidence="1">
    <location>
        <begin position="69"/>
        <end position="78"/>
    </location>
</feature>
<feature type="compositionally biased region" description="Polar residues" evidence="1">
    <location>
        <begin position="43"/>
        <end position="56"/>
    </location>
</feature>
<feature type="compositionally biased region" description="Polar residues" evidence="1">
    <location>
        <begin position="1"/>
        <end position="16"/>
    </location>
</feature>
<evidence type="ECO:0000313" key="3">
    <source>
        <dbReference type="Proteomes" id="UP001362999"/>
    </source>
</evidence>
<comment type="caution">
    <text evidence="2">The sequence shown here is derived from an EMBL/GenBank/DDBJ whole genome shotgun (WGS) entry which is preliminary data.</text>
</comment>
<gene>
    <name evidence="2" type="ORF">R3P38DRAFT_1742238</name>
</gene>
<dbReference type="Proteomes" id="UP001362999">
    <property type="component" value="Unassembled WGS sequence"/>
</dbReference>
<keyword evidence="3" id="KW-1185">Reference proteome</keyword>
<protein>
    <submittedName>
        <fullName evidence="2">Uncharacterized protein</fullName>
    </submittedName>
</protein>
<accession>A0AAW0DGT2</accession>